<keyword evidence="11" id="KW-0275">Fatty acid biosynthesis</keyword>
<evidence type="ECO:0000256" key="5">
    <source>
        <dbReference type="ARBA" id="ARBA00022832"/>
    </source>
</evidence>
<dbReference type="InterPro" id="IPR015876">
    <property type="entry name" value="Acyl-CoA_DS"/>
</dbReference>
<evidence type="ECO:0000313" key="15">
    <source>
        <dbReference type="Proteomes" id="UP000664417"/>
    </source>
</evidence>
<evidence type="ECO:0000259" key="13">
    <source>
        <dbReference type="Pfam" id="PF00487"/>
    </source>
</evidence>
<comment type="caution">
    <text evidence="14">The sequence shown here is derived from an EMBL/GenBank/DDBJ whole genome shotgun (WGS) entry which is preliminary data.</text>
</comment>
<keyword evidence="15" id="KW-1185">Reference proteome</keyword>
<organism evidence="14 15">
    <name type="scientific">Acanthopleuribacter pedis</name>
    <dbReference type="NCBI Taxonomy" id="442870"/>
    <lineage>
        <taxon>Bacteria</taxon>
        <taxon>Pseudomonadati</taxon>
        <taxon>Acidobacteriota</taxon>
        <taxon>Holophagae</taxon>
        <taxon>Acanthopleuribacterales</taxon>
        <taxon>Acanthopleuribacteraceae</taxon>
        <taxon>Acanthopleuribacter</taxon>
    </lineage>
</organism>
<evidence type="ECO:0000313" key="14">
    <source>
        <dbReference type="EMBL" id="MBO1321124.1"/>
    </source>
</evidence>
<keyword evidence="6 12" id="KW-1133">Transmembrane helix</keyword>
<evidence type="ECO:0000256" key="1">
    <source>
        <dbReference type="ARBA" id="ARBA00004141"/>
    </source>
</evidence>
<sequence>MGFEFLKKIAVMVLLWFDTDYQAAELKTEGPAAERFNWVRVLPFIGMHLACLTVFLVGWSWFAVLFALGMYLIRMFAITAFYHRYFSHRSFKSSRVLQFFFALLGCSAVQRGPLWWAAHHRHHHAYSDTERDAHSPTTRGFWWSHMFWFTCDANFPTQYKRVKDFAKFPELVFLNRYDILVPFLLAVGILALGKGLEVWAPGLGVTGWQLLVWGFVISTVVLFHATFTINSLAHVIGSRRFETKDDSRNNWWLALLTLGEGWHNNHHRYPASVRQGFRWWEIDVTYYVLRLMAVVGLIWDLRPVPERILQEASAAGKQPAPA</sequence>
<reference evidence="14" key="1">
    <citation type="submission" date="2021-03" db="EMBL/GenBank/DDBJ databases">
        <authorList>
            <person name="Wang G."/>
        </authorList>
    </citation>
    <scope>NUCLEOTIDE SEQUENCE</scope>
    <source>
        <strain evidence="14">KCTC 12899</strain>
    </source>
</reference>
<dbReference type="AlphaFoldDB" id="A0A8J7QCA6"/>
<keyword evidence="8" id="KW-0408">Iron</keyword>
<evidence type="ECO:0000256" key="8">
    <source>
        <dbReference type="ARBA" id="ARBA00023004"/>
    </source>
</evidence>
<feature type="domain" description="Fatty acid desaturase" evidence="13">
    <location>
        <begin position="60"/>
        <end position="283"/>
    </location>
</feature>
<feature type="transmembrane region" description="Helical" evidence="12">
    <location>
        <begin position="208"/>
        <end position="233"/>
    </location>
</feature>
<evidence type="ECO:0000256" key="9">
    <source>
        <dbReference type="ARBA" id="ARBA00023098"/>
    </source>
</evidence>
<dbReference type="GO" id="GO:0016020">
    <property type="term" value="C:membrane"/>
    <property type="evidence" value="ECO:0007669"/>
    <property type="project" value="UniProtKB-SubCell"/>
</dbReference>
<keyword evidence="3" id="KW-0444">Lipid biosynthesis</keyword>
<dbReference type="RefSeq" id="WP_207861099.1">
    <property type="nucleotide sequence ID" value="NZ_JAFREP010000022.1"/>
</dbReference>
<keyword evidence="9" id="KW-0443">Lipid metabolism</keyword>
<dbReference type="Pfam" id="PF00487">
    <property type="entry name" value="FA_desaturase"/>
    <property type="match status" value="1"/>
</dbReference>
<dbReference type="EMBL" id="JAFREP010000022">
    <property type="protein sequence ID" value="MBO1321124.1"/>
    <property type="molecule type" value="Genomic_DNA"/>
</dbReference>
<dbReference type="PANTHER" id="PTHR11351:SF31">
    <property type="entry name" value="DESATURASE 1, ISOFORM A-RELATED"/>
    <property type="match status" value="1"/>
</dbReference>
<dbReference type="GO" id="GO:0016717">
    <property type="term" value="F:oxidoreductase activity, acting on paired donors, with oxidation of a pair of donors resulting in the reduction of molecular oxygen to two molecules of water"/>
    <property type="evidence" value="ECO:0007669"/>
    <property type="project" value="InterPro"/>
</dbReference>
<evidence type="ECO:0000256" key="2">
    <source>
        <dbReference type="ARBA" id="ARBA00008749"/>
    </source>
</evidence>
<comment type="subcellular location">
    <subcellularLocation>
        <location evidence="1">Membrane</location>
        <topology evidence="1">Multi-pass membrane protein</topology>
    </subcellularLocation>
</comment>
<evidence type="ECO:0000256" key="7">
    <source>
        <dbReference type="ARBA" id="ARBA00023002"/>
    </source>
</evidence>
<dbReference type="GO" id="GO:0006633">
    <property type="term" value="P:fatty acid biosynthetic process"/>
    <property type="evidence" value="ECO:0007669"/>
    <property type="project" value="UniProtKB-KW"/>
</dbReference>
<dbReference type="PRINTS" id="PR00075">
    <property type="entry name" value="FACDDSATRASE"/>
</dbReference>
<dbReference type="CDD" id="cd03505">
    <property type="entry name" value="Delta9-FADS-like"/>
    <property type="match status" value="1"/>
</dbReference>
<protein>
    <submittedName>
        <fullName evidence="14">Acyl-CoA desaturase</fullName>
    </submittedName>
</protein>
<keyword evidence="10 12" id="KW-0472">Membrane</keyword>
<evidence type="ECO:0000256" key="10">
    <source>
        <dbReference type="ARBA" id="ARBA00023136"/>
    </source>
</evidence>
<dbReference type="PANTHER" id="PTHR11351">
    <property type="entry name" value="ACYL-COA DESATURASE"/>
    <property type="match status" value="1"/>
</dbReference>
<accession>A0A8J7QCA6</accession>
<evidence type="ECO:0000256" key="3">
    <source>
        <dbReference type="ARBA" id="ARBA00022516"/>
    </source>
</evidence>
<gene>
    <name evidence="14" type="ORF">J3U88_21775</name>
</gene>
<evidence type="ECO:0000256" key="11">
    <source>
        <dbReference type="ARBA" id="ARBA00023160"/>
    </source>
</evidence>
<evidence type="ECO:0000256" key="6">
    <source>
        <dbReference type="ARBA" id="ARBA00022989"/>
    </source>
</evidence>
<evidence type="ECO:0000256" key="12">
    <source>
        <dbReference type="SAM" id="Phobius"/>
    </source>
</evidence>
<dbReference type="Proteomes" id="UP000664417">
    <property type="component" value="Unassembled WGS sequence"/>
</dbReference>
<keyword evidence="5" id="KW-0276">Fatty acid metabolism</keyword>
<feature type="transmembrane region" description="Helical" evidence="12">
    <location>
        <begin position="177"/>
        <end position="196"/>
    </location>
</feature>
<feature type="transmembrane region" description="Helical" evidence="12">
    <location>
        <begin position="41"/>
        <end position="62"/>
    </location>
</feature>
<keyword evidence="4 12" id="KW-0812">Transmembrane</keyword>
<proteinExistence type="inferred from homology"/>
<comment type="similarity">
    <text evidence="2">Belongs to the fatty acid desaturase type 2 family.</text>
</comment>
<feature type="transmembrane region" description="Helical" evidence="12">
    <location>
        <begin position="68"/>
        <end position="86"/>
    </location>
</feature>
<evidence type="ECO:0000256" key="4">
    <source>
        <dbReference type="ARBA" id="ARBA00022692"/>
    </source>
</evidence>
<keyword evidence="7" id="KW-0560">Oxidoreductase</keyword>
<dbReference type="InterPro" id="IPR005804">
    <property type="entry name" value="FA_desaturase_dom"/>
</dbReference>
<name>A0A8J7QCA6_9BACT</name>